<dbReference type="Proteomes" id="UP001209878">
    <property type="component" value="Unassembled WGS sequence"/>
</dbReference>
<keyword evidence="2" id="KW-0472">Membrane</keyword>
<keyword evidence="2" id="KW-0812">Transmembrane</keyword>
<reference evidence="3" key="1">
    <citation type="journal article" date="2023" name="Mol. Biol. Evol.">
        <title>Third-Generation Sequencing Reveals the Adaptive Role of the Epigenome in Three Deep-Sea Polychaetes.</title>
        <authorList>
            <person name="Perez M."/>
            <person name="Aroh O."/>
            <person name="Sun Y."/>
            <person name="Lan Y."/>
            <person name="Juniper S.K."/>
            <person name="Young C.R."/>
            <person name="Angers B."/>
            <person name="Qian P.Y."/>
        </authorList>
    </citation>
    <scope>NUCLEOTIDE SEQUENCE</scope>
    <source>
        <strain evidence="3">R07B-5</strain>
    </source>
</reference>
<feature type="region of interest" description="Disordered" evidence="1">
    <location>
        <begin position="188"/>
        <end position="207"/>
    </location>
</feature>
<organism evidence="3 4">
    <name type="scientific">Ridgeia piscesae</name>
    <name type="common">Tubeworm</name>
    <dbReference type="NCBI Taxonomy" id="27915"/>
    <lineage>
        <taxon>Eukaryota</taxon>
        <taxon>Metazoa</taxon>
        <taxon>Spiralia</taxon>
        <taxon>Lophotrochozoa</taxon>
        <taxon>Annelida</taxon>
        <taxon>Polychaeta</taxon>
        <taxon>Sedentaria</taxon>
        <taxon>Canalipalpata</taxon>
        <taxon>Sabellida</taxon>
        <taxon>Siboglinidae</taxon>
        <taxon>Ridgeia</taxon>
    </lineage>
</organism>
<dbReference type="AlphaFoldDB" id="A0AAD9NB07"/>
<name>A0AAD9NB07_RIDPI</name>
<feature type="compositionally biased region" description="Polar residues" evidence="1">
    <location>
        <begin position="315"/>
        <end position="325"/>
    </location>
</feature>
<evidence type="ECO:0000256" key="2">
    <source>
        <dbReference type="SAM" id="Phobius"/>
    </source>
</evidence>
<gene>
    <name evidence="3" type="ORF">NP493_1450g01034</name>
</gene>
<evidence type="ECO:0000313" key="4">
    <source>
        <dbReference type="Proteomes" id="UP001209878"/>
    </source>
</evidence>
<feature type="compositionally biased region" description="Polar residues" evidence="1">
    <location>
        <begin position="196"/>
        <end position="206"/>
    </location>
</feature>
<comment type="caution">
    <text evidence="3">The sequence shown here is derived from an EMBL/GenBank/DDBJ whole genome shotgun (WGS) entry which is preliminary data.</text>
</comment>
<proteinExistence type="predicted"/>
<protein>
    <submittedName>
        <fullName evidence="3">Uncharacterized protein</fullName>
    </submittedName>
</protein>
<evidence type="ECO:0000256" key="1">
    <source>
        <dbReference type="SAM" id="MobiDB-lite"/>
    </source>
</evidence>
<accession>A0AAD9NB07</accession>
<keyword evidence="2" id="KW-1133">Transmembrane helix</keyword>
<feature type="compositionally biased region" description="Polar residues" evidence="1">
    <location>
        <begin position="225"/>
        <end position="236"/>
    </location>
</feature>
<sequence>MGCGWETIETAFLQGVSRAVNDYCRTSTGHYETCCSGPPPSEAIPHTDLTVAADIRVATTYPRPHLNGTIHKSKRDLSAVLERQRRASETAEDNHYLNETTLQQILDDDKSKATIKDELDAEDKVEYLEQATYAAQKAEEPPAPPTPTVAEAPGDGNFLLQCLILVAVTVVLLVIFTVLMLYVRKRKRETKDGRVSPSNSEGSQTCLVVDSPCSSLRAKRKEETTSLSHPPSQTTVDIPPHSAEQEAEEVESKKTELEKYESEQKGLEQTEPERNEPEQKELEQTESKQESQPKEPREGPYGSQVSVGHGANPGDQGSSLPSADD</sequence>
<feature type="compositionally biased region" description="Basic and acidic residues" evidence="1">
    <location>
        <begin position="250"/>
        <end position="298"/>
    </location>
</feature>
<evidence type="ECO:0000313" key="3">
    <source>
        <dbReference type="EMBL" id="KAK2163657.1"/>
    </source>
</evidence>
<feature type="transmembrane region" description="Helical" evidence="2">
    <location>
        <begin position="158"/>
        <end position="183"/>
    </location>
</feature>
<dbReference type="EMBL" id="JAODUO010001449">
    <property type="protein sequence ID" value="KAK2163657.1"/>
    <property type="molecule type" value="Genomic_DNA"/>
</dbReference>
<feature type="region of interest" description="Disordered" evidence="1">
    <location>
        <begin position="217"/>
        <end position="325"/>
    </location>
</feature>
<keyword evidence="4" id="KW-1185">Reference proteome</keyword>